<gene>
    <name evidence="3" type="ORF">BP5796_02702</name>
</gene>
<accession>A0A3D8SYY6</accession>
<reference evidence="3 4" key="1">
    <citation type="journal article" date="2018" name="IMA Fungus">
        <title>IMA Genome-F 9: Draft genome sequence of Annulohypoxylon stygium, Aspergillus mulundensis, Berkeleyomyces basicola (syn. Thielaviopsis basicola), Ceratocystis smalleyi, two Cercospora beticola strains, Coleophoma cylindrospora, Fusarium fracticaudum, Phialophora cf. hyalina, and Morchella septimelata.</title>
        <authorList>
            <person name="Wingfield B.D."/>
            <person name="Bills G.F."/>
            <person name="Dong Y."/>
            <person name="Huang W."/>
            <person name="Nel W.J."/>
            <person name="Swalarsk-Parry B.S."/>
            <person name="Vaghefi N."/>
            <person name="Wilken P.M."/>
            <person name="An Z."/>
            <person name="de Beer Z.W."/>
            <person name="De Vos L."/>
            <person name="Chen L."/>
            <person name="Duong T.A."/>
            <person name="Gao Y."/>
            <person name="Hammerbacher A."/>
            <person name="Kikkert J.R."/>
            <person name="Li Y."/>
            <person name="Li H."/>
            <person name="Li K."/>
            <person name="Li Q."/>
            <person name="Liu X."/>
            <person name="Ma X."/>
            <person name="Naidoo K."/>
            <person name="Pethybridge S.J."/>
            <person name="Sun J."/>
            <person name="Steenkamp E.T."/>
            <person name="van der Nest M.A."/>
            <person name="van Wyk S."/>
            <person name="Wingfield M.J."/>
            <person name="Xiong C."/>
            <person name="Yue Q."/>
            <person name="Zhang X."/>
        </authorList>
    </citation>
    <scope>NUCLEOTIDE SEQUENCE [LARGE SCALE GENOMIC DNA]</scope>
    <source>
        <strain evidence="3 4">BP5796</strain>
    </source>
</reference>
<sequence length="278" mass="31594">MAAPSLPPRANKPPPPPVPRSTKPNLPKRFPAIKKKRCLLWDWTCTDEKNGVPWAMDKIDFQYVSSVCNWNAWTPPELKDRVPFRPMVRTEGQLEGWEWTAISETKEPIIHFFNEPERIPIAAEKAADIWMERMVPLQTKGKKVSSPGCASDPGGEAWLDKFMSLTSSHPPDFLNLHYYGPDGNGAIAYLEKLHSKYPGLPVIVSEIACISRDIGQVHAFTKRLVNWMDETDWIFEYAFFGCMPKPADEFVSPQAQLMNEDGSFTALMKKLMIEQPMT</sequence>
<organism evidence="3 4">
    <name type="scientific">Coleophoma crateriformis</name>
    <dbReference type="NCBI Taxonomy" id="565419"/>
    <lineage>
        <taxon>Eukaryota</taxon>
        <taxon>Fungi</taxon>
        <taxon>Dikarya</taxon>
        <taxon>Ascomycota</taxon>
        <taxon>Pezizomycotina</taxon>
        <taxon>Leotiomycetes</taxon>
        <taxon>Helotiales</taxon>
        <taxon>Dermateaceae</taxon>
        <taxon>Coleophoma</taxon>
    </lineage>
</organism>
<evidence type="ECO:0000313" key="4">
    <source>
        <dbReference type="Proteomes" id="UP000256328"/>
    </source>
</evidence>
<evidence type="ECO:0000313" key="3">
    <source>
        <dbReference type="EMBL" id="RDW91537.1"/>
    </source>
</evidence>
<keyword evidence="4" id="KW-1185">Reference proteome</keyword>
<dbReference type="GO" id="GO:0071966">
    <property type="term" value="P:fungal-type cell wall polysaccharide metabolic process"/>
    <property type="evidence" value="ECO:0007669"/>
    <property type="project" value="TreeGrafter"/>
</dbReference>
<dbReference type="PANTHER" id="PTHR34154">
    <property type="entry name" value="ALKALI-SENSITIVE LINKAGE PROTEIN 1"/>
    <property type="match status" value="1"/>
</dbReference>
<dbReference type="InterPro" id="IPR024655">
    <property type="entry name" value="Asl1_glyco_hydro_catalytic"/>
</dbReference>
<dbReference type="AlphaFoldDB" id="A0A3D8SYY6"/>
<dbReference type="Proteomes" id="UP000256328">
    <property type="component" value="Unassembled WGS sequence"/>
</dbReference>
<dbReference type="InterPro" id="IPR017853">
    <property type="entry name" value="GH"/>
</dbReference>
<feature type="region of interest" description="Disordered" evidence="1">
    <location>
        <begin position="1"/>
        <end position="28"/>
    </location>
</feature>
<protein>
    <recommendedName>
        <fullName evidence="2">Asl1-like glycosyl hydrolase catalytic domain-containing protein</fullName>
    </recommendedName>
</protein>
<name>A0A3D8SYY6_9HELO</name>
<dbReference type="OrthoDB" id="43654at2759"/>
<dbReference type="Gene3D" id="3.20.20.80">
    <property type="entry name" value="Glycosidases"/>
    <property type="match status" value="1"/>
</dbReference>
<dbReference type="InterPro" id="IPR053183">
    <property type="entry name" value="ASL1"/>
</dbReference>
<feature type="domain" description="Asl1-like glycosyl hydrolase catalytic" evidence="2">
    <location>
        <begin position="62"/>
        <end position="268"/>
    </location>
</feature>
<dbReference type="PANTHER" id="PTHR34154:SF3">
    <property type="entry name" value="ALKALI-SENSITIVE LINKAGE PROTEIN 1"/>
    <property type="match status" value="1"/>
</dbReference>
<evidence type="ECO:0000259" key="2">
    <source>
        <dbReference type="Pfam" id="PF11790"/>
    </source>
</evidence>
<dbReference type="GO" id="GO:0009277">
    <property type="term" value="C:fungal-type cell wall"/>
    <property type="evidence" value="ECO:0007669"/>
    <property type="project" value="TreeGrafter"/>
</dbReference>
<proteinExistence type="predicted"/>
<dbReference type="Pfam" id="PF11790">
    <property type="entry name" value="Glyco_hydro_cc"/>
    <property type="match status" value="1"/>
</dbReference>
<dbReference type="EMBL" id="PDLN01000003">
    <property type="protein sequence ID" value="RDW91537.1"/>
    <property type="molecule type" value="Genomic_DNA"/>
</dbReference>
<dbReference type="SUPFAM" id="SSF51445">
    <property type="entry name" value="(Trans)glycosidases"/>
    <property type="match status" value="1"/>
</dbReference>
<evidence type="ECO:0000256" key="1">
    <source>
        <dbReference type="SAM" id="MobiDB-lite"/>
    </source>
</evidence>
<comment type="caution">
    <text evidence="3">The sequence shown here is derived from an EMBL/GenBank/DDBJ whole genome shotgun (WGS) entry which is preliminary data.</text>
</comment>
<feature type="compositionally biased region" description="Pro residues" evidence="1">
    <location>
        <begin position="1"/>
        <end position="19"/>
    </location>
</feature>